<reference evidence="1 2" key="1">
    <citation type="journal article" date="2013" name="PLoS Genet.">
        <title>The genome and development-dependent transcriptomes of Pyronema confluens: a window into fungal evolution.</title>
        <authorList>
            <person name="Traeger S."/>
            <person name="Altegoer F."/>
            <person name="Freitag M."/>
            <person name="Gabaldon T."/>
            <person name="Kempken F."/>
            <person name="Kumar A."/>
            <person name="Marcet-Houben M."/>
            <person name="Poggeler S."/>
            <person name="Stajich J.E."/>
            <person name="Nowrousian M."/>
        </authorList>
    </citation>
    <scope>NUCLEOTIDE SEQUENCE [LARGE SCALE GENOMIC DNA]</scope>
    <source>
        <strain evidence="2">CBS 100304</strain>
        <tissue evidence="1">Vegetative mycelium</tissue>
    </source>
</reference>
<proteinExistence type="predicted"/>
<organism evidence="1 2">
    <name type="scientific">Pyronema omphalodes (strain CBS 100304)</name>
    <name type="common">Pyronema confluens</name>
    <dbReference type="NCBI Taxonomy" id="1076935"/>
    <lineage>
        <taxon>Eukaryota</taxon>
        <taxon>Fungi</taxon>
        <taxon>Dikarya</taxon>
        <taxon>Ascomycota</taxon>
        <taxon>Pezizomycotina</taxon>
        <taxon>Pezizomycetes</taxon>
        <taxon>Pezizales</taxon>
        <taxon>Pyronemataceae</taxon>
        <taxon>Pyronema</taxon>
    </lineage>
</organism>
<dbReference type="OrthoDB" id="10562841at2759"/>
<accession>U4L242</accession>
<keyword evidence="2" id="KW-1185">Reference proteome</keyword>
<gene>
    <name evidence="1" type="ORF">PCON_09304</name>
</gene>
<dbReference type="EMBL" id="HF935493">
    <property type="protein sequence ID" value="CCX09711.1"/>
    <property type="molecule type" value="Genomic_DNA"/>
</dbReference>
<sequence>MSSKITIIRLFPSLTPHLFTAIKSSHRLLRILPAIPSPPIFLQDTTATLNELIQALSNFYSASTFEVVPGSEADDKLLDGMISLAGDIDYVNILIDHLVKFYHMVSLLSADHISYYRGTHHFFKPGREKEAPAPHPPTTKVRRLLYTPNAEMKNLLYSLSVKSGKWLHISREFEPFRIRSTGTAIPVTNQIWKLDPSQLTGYSIIREQDPDGWVIIEIPTGSPLMKIEPKLVESAEAAEADGPMAAFSWGVVEVPGQVQTSANNRFAQPPRAQDLRVVKTVPPMPTKQLQLSEEFFLDVPVNKSTGTGILNRSWEANVGLLKGVFNGSSPDKKQVPKNMEPVKLEEAEIMGAV</sequence>
<dbReference type="Proteomes" id="UP000018144">
    <property type="component" value="Unassembled WGS sequence"/>
</dbReference>
<evidence type="ECO:0000313" key="2">
    <source>
        <dbReference type="Proteomes" id="UP000018144"/>
    </source>
</evidence>
<name>U4L242_PYROM</name>
<evidence type="ECO:0000313" key="1">
    <source>
        <dbReference type="EMBL" id="CCX09711.1"/>
    </source>
</evidence>
<dbReference type="AlphaFoldDB" id="U4L242"/>
<protein>
    <submittedName>
        <fullName evidence="1">Uncharacterized protein</fullName>
    </submittedName>
</protein>